<name>A0ABM9STW5_YERAL</name>
<dbReference type="Proteomes" id="UP000038647">
    <property type="component" value="Unassembled WGS sequence"/>
</dbReference>
<sequence>MAKSKWPKPPTYQVPLFNCADIVLLRQREEATDYFSRLGLEFDLAGFNGFAYTYLAEGKPPLLIIGVFLHEPQILAHEACHTAFEICNHVGVPTPNDTQNETFCYLVQRIMYAFMPYIQDKTKSK</sequence>
<dbReference type="EMBL" id="CQEH01000009">
    <property type="protein sequence ID" value="CNL09521.1"/>
    <property type="molecule type" value="Genomic_DNA"/>
</dbReference>
<evidence type="ECO:0000313" key="1">
    <source>
        <dbReference type="EMBL" id="CNL09521.1"/>
    </source>
</evidence>
<organism evidence="1 2">
    <name type="scientific">Yersinia aldovae</name>
    <dbReference type="NCBI Taxonomy" id="29483"/>
    <lineage>
        <taxon>Bacteria</taxon>
        <taxon>Pseudomonadati</taxon>
        <taxon>Pseudomonadota</taxon>
        <taxon>Gammaproteobacteria</taxon>
        <taxon>Enterobacterales</taxon>
        <taxon>Yersiniaceae</taxon>
        <taxon>Yersinia</taxon>
    </lineage>
</organism>
<reference evidence="1 2" key="1">
    <citation type="submission" date="2015-03" db="EMBL/GenBank/DDBJ databases">
        <authorList>
            <consortium name="Pathogen Informatics"/>
            <person name="Murphy D."/>
        </authorList>
    </citation>
    <scope>NUCLEOTIDE SEQUENCE [LARGE SCALE GENOMIC DNA]</scope>
    <source>
        <strain evidence="1 2">IP08791</strain>
    </source>
</reference>
<protein>
    <submittedName>
        <fullName evidence="1">Uncharacterized protein</fullName>
    </submittedName>
</protein>
<proteinExistence type="predicted"/>
<gene>
    <name evidence="1" type="ORF">ERS137966_02205</name>
</gene>
<evidence type="ECO:0000313" key="2">
    <source>
        <dbReference type="Proteomes" id="UP000038647"/>
    </source>
</evidence>
<comment type="caution">
    <text evidence="1">The sequence shown here is derived from an EMBL/GenBank/DDBJ whole genome shotgun (WGS) entry which is preliminary data.</text>
</comment>
<dbReference type="RefSeq" id="WP_049603860.1">
    <property type="nucleotide sequence ID" value="NZ_CQEH01000009.1"/>
</dbReference>
<keyword evidence="2" id="KW-1185">Reference proteome</keyword>
<accession>A0ABM9STW5</accession>